<feature type="transmembrane region" description="Helical" evidence="9">
    <location>
        <begin position="99"/>
        <end position="121"/>
    </location>
</feature>
<dbReference type="InterPro" id="IPR013833">
    <property type="entry name" value="Cyt_c_oxidase_su3_a-hlx"/>
</dbReference>
<dbReference type="InterPro" id="IPR024791">
    <property type="entry name" value="Cyt_c/ubiquinol_Oxase_su3"/>
</dbReference>
<dbReference type="OrthoDB" id="10050457at2759"/>
<keyword evidence="6 9" id="KW-1133">Transmembrane helix</keyword>
<accession>A0A433DD45</accession>
<evidence type="ECO:0000313" key="12">
    <source>
        <dbReference type="Proteomes" id="UP000268093"/>
    </source>
</evidence>
<comment type="function">
    <text evidence="8">Component of the cytochrome c oxidase, the last enzyme in the mitochondrial electron transport chain which drives oxidative phosphorylation. The respiratory chain contains 3 multisubunit complexes succinate dehydrogenase (complex II, CII), ubiquinol-cytochrome c oxidoreductase (cytochrome b-c1 complex, complex III, CIII) and cytochrome c oxidase (complex IV, CIV), that cooperate to transfer electrons derived from NADH and succinate to molecular oxygen, creating an electrochemical gradient over the inner membrane that drives transmembrane transport and the ATP synthase. Cytochrome c oxidase is the component of the respiratory chain that catalyzes the reduction of oxygen to water. Electrons originating from reduced cytochrome c in the intermembrane space (IMS) are transferred via the dinuclear copper A center (CU(A)) of subunit 2 and heme A of subunit 1 to the active site in subunit 1, a binuclear center (BNC) formed by heme A3 and copper B (CU(B)). The BNC reduces molecular oxygen to 2 water molecules using 4 electrons from cytochrome c in the IMS and 4 protons from the mitochondrial matrix.</text>
</comment>
<keyword evidence="5" id="KW-1278">Translocase</keyword>
<comment type="caution">
    <text evidence="11">The sequence shown here is derived from an EMBL/GenBank/DDBJ whole genome shotgun (WGS) entry which is preliminary data.</text>
</comment>
<evidence type="ECO:0000256" key="4">
    <source>
        <dbReference type="ARBA" id="ARBA00022692"/>
    </source>
</evidence>
<dbReference type="PANTHER" id="PTHR11403">
    <property type="entry name" value="CYTOCHROME C OXIDASE SUBUNIT III"/>
    <property type="match status" value="1"/>
</dbReference>
<evidence type="ECO:0000259" key="10">
    <source>
        <dbReference type="PROSITE" id="PS50253"/>
    </source>
</evidence>
<dbReference type="GO" id="GO:0031966">
    <property type="term" value="C:mitochondrial membrane"/>
    <property type="evidence" value="ECO:0007669"/>
    <property type="project" value="UniProtKB-SubCell"/>
</dbReference>
<feature type="transmembrane region" description="Helical" evidence="9">
    <location>
        <begin position="299"/>
        <end position="317"/>
    </location>
</feature>
<evidence type="ECO:0000256" key="6">
    <source>
        <dbReference type="ARBA" id="ARBA00022989"/>
    </source>
</evidence>
<dbReference type="SUPFAM" id="SSF81452">
    <property type="entry name" value="Cytochrome c oxidase subunit III-like"/>
    <property type="match status" value="2"/>
</dbReference>
<dbReference type="InterPro" id="IPR033945">
    <property type="entry name" value="Cyt_c_oxase_su3_dom"/>
</dbReference>
<gene>
    <name evidence="11" type="ORF">BC936DRAFT_144068</name>
</gene>
<proteinExistence type="inferred from homology"/>
<feature type="transmembrane region" description="Helical" evidence="9">
    <location>
        <begin position="34"/>
        <end position="54"/>
    </location>
</feature>
<organism evidence="11 12">
    <name type="scientific">Jimgerdemannia flammicorona</name>
    <dbReference type="NCBI Taxonomy" id="994334"/>
    <lineage>
        <taxon>Eukaryota</taxon>
        <taxon>Fungi</taxon>
        <taxon>Fungi incertae sedis</taxon>
        <taxon>Mucoromycota</taxon>
        <taxon>Mucoromycotina</taxon>
        <taxon>Endogonomycetes</taxon>
        <taxon>Endogonales</taxon>
        <taxon>Endogonaceae</taxon>
        <taxon>Jimgerdemannia</taxon>
    </lineage>
</organism>
<comment type="similarity">
    <text evidence="2 8">Belongs to the cytochrome c oxidase subunit 3 family.</text>
</comment>
<dbReference type="PROSITE" id="PS50253">
    <property type="entry name" value="COX3"/>
    <property type="match status" value="1"/>
</dbReference>
<keyword evidence="4 8" id="KW-0812">Transmembrane</keyword>
<evidence type="ECO:0000256" key="3">
    <source>
        <dbReference type="ARBA" id="ARBA00015944"/>
    </source>
</evidence>
<dbReference type="Gene3D" id="1.10.287.70">
    <property type="match status" value="1"/>
</dbReference>
<feature type="domain" description="Heme-copper oxidase subunit III family profile" evidence="10">
    <location>
        <begin position="23"/>
        <end position="259"/>
    </location>
</feature>
<evidence type="ECO:0000256" key="1">
    <source>
        <dbReference type="ARBA" id="ARBA00004225"/>
    </source>
</evidence>
<dbReference type="PANTHER" id="PTHR11403:SF7">
    <property type="entry name" value="CYTOCHROME C OXIDASE SUBUNIT 3"/>
    <property type="match status" value="1"/>
</dbReference>
<evidence type="ECO:0000256" key="7">
    <source>
        <dbReference type="ARBA" id="ARBA00023136"/>
    </source>
</evidence>
<comment type="subcellular location">
    <subcellularLocation>
        <location evidence="1">Mitochondrion membrane</location>
        <topology evidence="1">Multi-pass membrane protein</topology>
    </subcellularLocation>
</comment>
<evidence type="ECO:0000256" key="9">
    <source>
        <dbReference type="SAM" id="Phobius"/>
    </source>
</evidence>
<dbReference type="InterPro" id="IPR035973">
    <property type="entry name" value="Cyt_c_oxidase_su3-like_sf"/>
</dbReference>
<dbReference type="InterPro" id="IPR000298">
    <property type="entry name" value="Cyt_c_oxidase-like_su3"/>
</dbReference>
<protein>
    <recommendedName>
        <fullName evidence="3 8">Cytochrome c oxidase subunit 3</fullName>
    </recommendedName>
</protein>
<evidence type="ECO:0000313" key="11">
    <source>
        <dbReference type="EMBL" id="RUP48744.1"/>
    </source>
</evidence>
<feature type="transmembrane region" description="Helical" evidence="9">
    <location>
        <begin position="225"/>
        <end position="249"/>
    </location>
</feature>
<evidence type="ECO:0000256" key="5">
    <source>
        <dbReference type="ARBA" id="ARBA00022967"/>
    </source>
</evidence>
<feature type="transmembrane region" description="Helical" evidence="9">
    <location>
        <begin position="269"/>
        <end position="287"/>
    </location>
</feature>
<keyword evidence="12" id="KW-1185">Reference proteome</keyword>
<name>A0A433DD45_9FUNG</name>
<dbReference type="Proteomes" id="UP000268093">
    <property type="component" value="Unassembled WGS sequence"/>
</dbReference>
<dbReference type="Pfam" id="PF00510">
    <property type="entry name" value="COX3"/>
    <property type="match status" value="3"/>
</dbReference>
<dbReference type="Gene3D" id="1.20.120.80">
    <property type="entry name" value="Cytochrome c oxidase, subunit III, four-helix bundle"/>
    <property type="match status" value="2"/>
</dbReference>
<dbReference type="FunFam" id="1.10.287.70:FF:000082">
    <property type="entry name" value="Cytochrome c oxidase subunit 3"/>
    <property type="match status" value="1"/>
</dbReference>
<keyword evidence="8" id="KW-0496">Mitochondrion</keyword>
<sequence length="325" mass="36558">MGLGKGLLRLLGQLVYIMLRSIQAHPYHLVEPSPWPLSVAFALLTTTLSGVMCFHGYSNGPLLLALGIIATVSSMALWLKDVSREGTFQGHHTLQVRRGLQLGFLLFIVSEFFLGFLPFIFSPNCRVRVHVTTRSSGATLTYSHHCLIAGTRKGTIFGLFITIFLAAIFTALQAYEYYNASFTISDGVYGSTFYMTTGLHGIHVIIGTAFLICKAGRHHTLAVRSGLTLGFILFVISEVFFFLSIFWAFFHSALAPTVELGSIWPPAVFEYYNAPLTIGRWSLRLYFLYVNRFPRTTRYYWFGILNCMPFQTFIISFNKSSSSWL</sequence>
<feature type="transmembrane region" description="Helical" evidence="9">
    <location>
        <begin position="61"/>
        <end position="79"/>
    </location>
</feature>
<dbReference type="GO" id="GO:0004129">
    <property type="term" value="F:cytochrome-c oxidase activity"/>
    <property type="evidence" value="ECO:0007669"/>
    <property type="project" value="InterPro"/>
</dbReference>
<feature type="transmembrane region" description="Helical" evidence="9">
    <location>
        <begin position="154"/>
        <end position="172"/>
    </location>
</feature>
<dbReference type="GO" id="GO:0006123">
    <property type="term" value="P:mitochondrial electron transport, cytochrome c to oxygen"/>
    <property type="evidence" value="ECO:0007669"/>
    <property type="project" value="TreeGrafter"/>
</dbReference>
<dbReference type="GO" id="GO:0045277">
    <property type="term" value="C:respiratory chain complex IV"/>
    <property type="evidence" value="ECO:0007669"/>
    <property type="project" value="UniProtKB-ARBA"/>
</dbReference>
<feature type="transmembrane region" description="Helical" evidence="9">
    <location>
        <begin position="192"/>
        <end position="213"/>
    </location>
</feature>
<dbReference type="CDD" id="cd01665">
    <property type="entry name" value="Cyt_c_Oxidase_III"/>
    <property type="match status" value="1"/>
</dbReference>
<evidence type="ECO:0000256" key="8">
    <source>
        <dbReference type="RuleBase" id="RU003375"/>
    </source>
</evidence>
<dbReference type="AlphaFoldDB" id="A0A433DD45"/>
<keyword evidence="7 9" id="KW-0472">Membrane</keyword>
<dbReference type="EMBL" id="RBNI01003007">
    <property type="protein sequence ID" value="RUP48744.1"/>
    <property type="molecule type" value="Genomic_DNA"/>
</dbReference>
<evidence type="ECO:0000256" key="2">
    <source>
        <dbReference type="ARBA" id="ARBA00010581"/>
    </source>
</evidence>
<reference evidence="11 12" key="1">
    <citation type="journal article" date="2018" name="New Phytol.">
        <title>Phylogenomics of Endogonaceae and evolution of mycorrhizas within Mucoromycota.</title>
        <authorList>
            <person name="Chang Y."/>
            <person name="Desiro A."/>
            <person name="Na H."/>
            <person name="Sandor L."/>
            <person name="Lipzen A."/>
            <person name="Clum A."/>
            <person name="Barry K."/>
            <person name="Grigoriev I.V."/>
            <person name="Martin F.M."/>
            <person name="Stajich J.E."/>
            <person name="Smith M.E."/>
            <person name="Bonito G."/>
            <person name="Spatafora J.W."/>
        </authorList>
    </citation>
    <scope>NUCLEOTIDE SEQUENCE [LARGE SCALE GENOMIC DNA]</scope>
    <source>
        <strain evidence="11 12">GMNB39</strain>
    </source>
</reference>